<evidence type="ECO:0000313" key="3">
    <source>
        <dbReference type="EMBL" id="CAB4134186.1"/>
    </source>
</evidence>
<proteinExistence type="predicted"/>
<sequence length="730" mass="78243">MALDPHYITDGPLEEYFVDKDSGLPLAGGFIYFFRDSSRITPKTVYQLTGSPPNYTYVALPNPITLSAVGTVQDAAGDNVVIYYYPWEIDGITPDLYYVVVQDSNGVDQFTREAWPNPNEGGSSPSPSSSLPVQNQISNPQFSQILINDVSTLTPATTVFTVSGANNTFEVAPDWTLVASCSGTDTVTVQRIPLYGQLEAVTSPPFALSITTGITITSCILRQRFFSNSGLWTSTAAESLFLSGGIVVKNLVNVSTTVSMWYQASSGVNHNVPVQILSATVGPSSDFTYYSGGSTQVPISDDPLAGNNGYIDIYVQFTPGSSVEITSIQVVPSINVAAAPTLLYDVASSNRNEALLGDYYIPRLQYDRLSSLLTGWDFPLNPAQFGSAQTIAFGTPAYVWDQTICNSVVGNVAVTRNAIDGSIKFAPASNNDALYMIQYLSGAQVQEMLYTRLSSNVSAYCSSGSTVTLTMQFYVGDSSATIPSLPTTIGTINNLGVFSLTAANWSIVPRNGLDTARMQIQNVVPTPGNDVQFQGWQMSTAQTTSPNSATLFAVVVTIAWTTAPTAIDVMSISLNKGDLPSRPLPQTPSDVLSECQYYFEQSYDTGSKAGAVTSNGCLLVPQFSNTSASTFQGRSFGLQYKTNKRVAPNITFYSVDGTVDNVQTVINNQGTGQTNANVIFANFWTPLGPGTEGGYFLYDVNADLVAGSSSGRKEVFLLCHYLADARLGIV</sequence>
<feature type="region of interest" description="Disordered" evidence="1">
    <location>
        <begin position="110"/>
        <end position="133"/>
    </location>
</feature>
<evidence type="ECO:0000313" key="2">
    <source>
        <dbReference type="EMBL" id="CAB4128315.1"/>
    </source>
</evidence>
<protein>
    <submittedName>
        <fullName evidence="2">Uncharacterized protein</fullName>
    </submittedName>
</protein>
<accession>A0A6J5L3L2</accession>
<reference evidence="2" key="1">
    <citation type="submission" date="2020-04" db="EMBL/GenBank/DDBJ databases">
        <authorList>
            <person name="Chiriac C."/>
            <person name="Salcher M."/>
            <person name="Ghai R."/>
            <person name="Kavagutti S V."/>
        </authorList>
    </citation>
    <scope>NUCLEOTIDE SEQUENCE</scope>
</reference>
<dbReference type="EMBL" id="LR796232">
    <property type="protein sequence ID" value="CAB4128315.1"/>
    <property type="molecule type" value="Genomic_DNA"/>
</dbReference>
<evidence type="ECO:0000256" key="1">
    <source>
        <dbReference type="SAM" id="MobiDB-lite"/>
    </source>
</evidence>
<dbReference type="EMBL" id="LR796285">
    <property type="protein sequence ID" value="CAB4134186.1"/>
    <property type="molecule type" value="Genomic_DNA"/>
</dbReference>
<organism evidence="2">
    <name type="scientific">uncultured Caudovirales phage</name>
    <dbReference type="NCBI Taxonomy" id="2100421"/>
    <lineage>
        <taxon>Viruses</taxon>
        <taxon>Duplodnaviria</taxon>
        <taxon>Heunggongvirae</taxon>
        <taxon>Uroviricota</taxon>
        <taxon>Caudoviricetes</taxon>
        <taxon>Peduoviridae</taxon>
        <taxon>Maltschvirus</taxon>
        <taxon>Maltschvirus maltsch</taxon>
    </lineage>
</organism>
<gene>
    <name evidence="2" type="ORF">UFOVP101_29</name>
    <name evidence="3" type="ORF">UFOVP270_27</name>
</gene>
<name>A0A6J5L3L2_9CAUD</name>